<reference evidence="1 2" key="1">
    <citation type="submission" date="2018-03" db="EMBL/GenBank/DDBJ databases">
        <title>The ancient ancestry and fast evolution of plastids.</title>
        <authorList>
            <person name="Moore K.R."/>
            <person name="Magnabosco C."/>
            <person name="Momper L."/>
            <person name="Gold D.A."/>
            <person name="Bosak T."/>
            <person name="Fournier G.P."/>
        </authorList>
    </citation>
    <scope>NUCLEOTIDE SEQUENCE [LARGE SCALE GENOMIC DNA]</scope>
    <source>
        <strain evidence="1 2">CCALA 037</strain>
    </source>
</reference>
<evidence type="ECO:0000313" key="1">
    <source>
        <dbReference type="EMBL" id="PSB51638.1"/>
    </source>
</evidence>
<evidence type="ECO:0000313" key="2">
    <source>
        <dbReference type="Proteomes" id="UP000238937"/>
    </source>
</evidence>
<organism evidence="1 2">
    <name type="scientific">Chamaesiphon polymorphus CCALA 037</name>
    <dbReference type="NCBI Taxonomy" id="2107692"/>
    <lineage>
        <taxon>Bacteria</taxon>
        <taxon>Bacillati</taxon>
        <taxon>Cyanobacteriota</taxon>
        <taxon>Cyanophyceae</taxon>
        <taxon>Gomontiellales</taxon>
        <taxon>Chamaesiphonaceae</taxon>
        <taxon>Chamaesiphon</taxon>
    </lineage>
</organism>
<sequence>MSIRNRSWELGVGSWELGVGSWELRLALVGFPDGLARQDRELGEYRQWLLYLRRSVIVIPNPKNRATARV</sequence>
<accession>A0A2T1G321</accession>
<keyword evidence="2" id="KW-1185">Reference proteome</keyword>
<dbReference type="Proteomes" id="UP000238937">
    <property type="component" value="Unassembled WGS sequence"/>
</dbReference>
<proteinExistence type="predicted"/>
<gene>
    <name evidence="1" type="ORF">C7B77_21385</name>
</gene>
<dbReference type="EMBL" id="PVWO01000352">
    <property type="protein sequence ID" value="PSB51638.1"/>
    <property type="molecule type" value="Genomic_DNA"/>
</dbReference>
<protein>
    <submittedName>
        <fullName evidence="1">Uncharacterized protein</fullName>
    </submittedName>
</protein>
<dbReference type="AlphaFoldDB" id="A0A2T1G321"/>
<name>A0A2T1G321_9CYAN</name>
<comment type="caution">
    <text evidence="1">The sequence shown here is derived from an EMBL/GenBank/DDBJ whole genome shotgun (WGS) entry which is preliminary data.</text>
</comment>